<dbReference type="STRING" id="86166.TAGGR_1794"/>
<dbReference type="RefSeq" id="WP_059176043.1">
    <property type="nucleotide sequence ID" value="NZ_BCNO01000001.1"/>
</dbReference>
<dbReference type="Gene3D" id="3.10.20.30">
    <property type="match status" value="1"/>
</dbReference>
<evidence type="ECO:0000313" key="1">
    <source>
        <dbReference type="EMBL" id="GAQ94609.1"/>
    </source>
</evidence>
<evidence type="ECO:0000313" key="2">
    <source>
        <dbReference type="Proteomes" id="UP000054976"/>
    </source>
</evidence>
<dbReference type="OrthoDB" id="9801945at2"/>
<dbReference type="AlphaFoldDB" id="A0A0U9HUR9"/>
<proteinExistence type="predicted"/>
<organism evidence="1 2">
    <name type="scientific">Thermodesulfovibrio aggregans</name>
    <dbReference type="NCBI Taxonomy" id="86166"/>
    <lineage>
        <taxon>Bacteria</taxon>
        <taxon>Pseudomonadati</taxon>
        <taxon>Nitrospirota</taxon>
        <taxon>Thermodesulfovibrionia</taxon>
        <taxon>Thermodesulfovibrionales</taxon>
        <taxon>Thermodesulfovibrionaceae</taxon>
        <taxon>Thermodesulfovibrio</taxon>
    </lineage>
</organism>
<comment type="caution">
    <text evidence="1">The sequence shown here is derived from an EMBL/GenBank/DDBJ whole genome shotgun (WGS) entry which is preliminary data.</text>
</comment>
<accession>A0A0U9HUR9</accession>
<dbReference type="Proteomes" id="UP000054976">
    <property type="component" value="Unassembled WGS sequence"/>
</dbReference>
<dbReference type="CDD" id="cd17040">
    <property type="entry name" value="Ubl_MoaD_like"/>
    <property type="match status" value="1"/>
</dbReference>
<protein>
    <submittedName>
        <fullName evidence="1">Molybdopterin synthase sulfur carrier subunit</fullName>
    </submittedName>
</protein>
<sequence>MKVTVKLFGGIKSDREFPKNEGGDIIFESSEPVTVSQLIEFLSLNKKPFIVVLNGVILNDLSIKIKDGDEISLFPPIAGGDEV</sequence>
<dbReference type="EMBL" id="BCNO01000001">
    <property type="protein sequence ID" value="GAQ94609.1"/>
    <property type="molecule type" value="Genomic_DNA"/>
</dbReference>
<dbReference type="InterPro" id="IPR016155">
    <property type="entry name" value="Mopterin_synth/thiamin_S_b"/>
</dbReference>
<dbReference type="Pfam" id="PF02597">
    <property type="entry name" value="ThiS"/>
    <property type="match status" value="1"/>
</dbReference>
<dbReference type="InterPro" id="IPR012675">
    <property type="entry name" value="Beta-grasp_dom_sf"/>
</dbReference>
<dbReference type="SUPFAM" id="SSF54285">
    <property type="entry name" value="MoaD/ThiS"/>
    <property type="match status" value="1"/>
</dbReference>
<keyword evidence="2" id="KW-1185">Reference proteome</keyword>
<name>A0A0U9HUR9_9BACT</name>
<dbReference type="InterPro" id="IPR003749">
    <property type="entry name" value="ThiS/MoaD-like"/>
</dbReference>
<reference evidence="2" key="1">
    <citation type="submission" date="2016-01" db="EMBL/GenBank/DDBJ databases">
        <title>Draft genome sequence of Thermodesulfovibrio aggregans strain TGE-P1.</title>
        <authorList>
            <person name="Sekiguchi Y."/>
            <person name="Ohashi A."/>
            <person name="Matsuura N."/>
            <person name="Tourlousse M.D."/>
        </authorList>
    </citation>
    <scope>NUCLEOTIDE SEQUENCE [LARGE SCALE GENOMIC DNA]</scope>
    <source>
        <strain evidence="2">TGE-P1</strain>
    </source>
</reference>
<gene>
    <name evidence="1" type="ORF">TAGGR_1794</name>
</gene>